<sequence length="341" mass="38233">MSCSICLSNLKEPVSVPCGHIYCTECLTSHISATSRDGFTSTCPECREMFNMVRPELSCLPQTFHQYVVPSLRRVYISPAEPSLSKEILKRQLSLADARIQKLEEDKERLKRECERYIAAAQAHARGKAGALRDVASLQMQLELAREREVSLRDALVQMADEAAEAQRELATVQEELEEAQEELETAKEELEEAQEQLEERDTQLEQAEEDEREARDDAVKDAREARLMSAALNELRGEANEAKEALKAMKVKYERMKKHCRAVEASRPAEDNAPLVPLTGKRSSSLIDLSVDDALGASPKRLRVTRPLPRSRGSLPLATPVNQHQHRYSVPGGLGSPFRT</sequence>
<dbReference type="Pfam" id="PF00097">
    <property type="entry name" value="zf-C3HC4"/>
    <property type="match status" value="1"/>
</dbReference>
<evidence type="ECO:0000256" key="1">
    <source>
        <dbReference type="ARBA" id="ARBA00008518"/>
    </source>
</evidence>
<feature type="region of interest" description="Disordered" evidence="6">
    <location>
        <begin position="299"/>
        <end position="341"/>
    </location>
</feature>
<keyword evidence="3 5" id="KW-0863">Zinc-finger</keyword>
<dbReference type="InterPro" id="IPR013083">
    <property type="entry name" value="Znf_RING/FYVE/PHD"/>
</dbReference>
<feature type="domain" description="RING-type" evidence="7">
    <location>
        <begin position="3"/>
        <end position="47"/>
    </location>
</feature>
<evidence type="ECO:0000256" key="4">
    <source>
        <dbReference type="ARBA" id="ARBA00022833"/>
    </source>
</evidence>
<keyword evidence="2" id="KW-0479">Metal-binding</keyword>
<dbReference type="PROSITE" id="PS50089">
    <property type="entry name" value="ZF_RING_2"/>
    <property type="match status" value="1"/>
</dbReference>
<dbReference type="Gene3D" id="1.10.287.1490">
    <property type="match status" value="1"/>
</dbReference>
<evidence type="ECO:0000259" key="7">
    <source>
        <dbReference type="PROSITE" id="PS50089"/>
    </source>
</evidence>
<dbReference type="EMBL" id="JARKIB010000040">
    <property type="protein sequence ID" value="KAJ7759131.1"/>
    <property type="molecule type" value="Genomic_DNA"/>
</dbReference>
<dbReference type="InterPro" id="IPR017907">
    <property type="entry name" value="Znf_RING_CS"/>
</dbReference>
<evidence type="ECO:0000313" key="8">
    <source>
        <dbReference type="EMBL" id="KAJ7759131.1"/>
    </source>
</evidence>
<evidence type="ECO:0000313" key="9">
    <source>
        <dbReference type="Proteomes" id="UP001215598"/>
    </source>
</evidence>
<dbReference type="InterPro" id="IPR050143">
    <property type="entry name" value="TRIM/RBCC"/>
</dbReference>
<comment type="caution">
    <text evidence="8">The sequence shown here is derived from an EMBL/GenBank/DDBJ whole genome shotgun (WGS) entry which is preliminary data.</text>
</comment>
<dbReference type="Proteomes" id="UP001215598">
    <property type="component" value="Unassembled WGS sequence"/>
</dbReference>
<keyword evidence="9" id="KW-1185">Reference proteome</keyword>
<comment type="similarity">
    <text evidence="1">Belongs to the TRIM/RBCC family.</text>
</comment>
<dbReference type="Gene3D" id="3.30.40.10">
    <property type="entry name" value="Zinc/RING finger domain, C3HC4 (zinc finger)"/>
    <property type="match status" value="1"/>
</dbReference>
<dbReference type="SMART" id="SM00184">
    <property type="entry name" value="RING"/>
    <property type="match status" value="1"/>
</dbReference>
<dbReference type="InterPro" id="IPR018957">
    <property type="entry name" value="Znf_C3HC4_RING-type"/>
</dbReference>
<reference evidence="8" key="1">
    <citation type="submission" date="2023-03" db="EMBL/GenBank/DDBJ databases">
        <title>Massive genome expansion in bonnet fungi (Mycena s.s.) driven by repeated elements and novel gene families across ecological guilds.</title>
        <authorList>
            <consortium name="Lawrence Berkeley National Laboratory"/>
            <person name="Harder C.B."/>
            <person name="Miyauchi S."/>
            <person name="Viragh M."/>
            <person name="Kuo A."/>
            <person name="Thoen E."/>
            <person name="Andreopoulos B."/>
            <person name="Lu D."/>
            <person name="Skrede I."/>
            <person name="Drula E."/>
            <person name="Henrissat B."/>
            <person name="Morin E."/>
            <person name="Kohler A."/>
            <person name="Barry K."/>
            <person name="LaButti K."/>
            <person name="Morin E."/>
            <person name="Salamov A."/>
            <person name="Lipzen A."/>
            <person name="Mereny Z."/>
            <person name="Hegedus B."/>
            <person name="Baldrian P."/>
            <person name="Stursova M."/>
            <person name="Weitz H."/>
            <person name="Taylor A."/>
            <person name="Grigoriev I.V."/>
            <person name="Nagy L.G."/>
            <person name="Martin F."/>
            <person name="Kauserud H."/>
        </authorList>
    </citation>
    <scope>NUCLEOTIDE SEQUENCE</scope>
    <source>
        <strain evidence="8">CBHHK182m</strain>
    </source>
</reference>
<evidence type="ECO:0000256" key="2">
    <source>
        <dbReference type="ARBA" id="ARBA00022723"/>
    </source>
</evidence>
<proteinExistence type="inferred from homology"/>
<gene>
    <name evidence="8" type="ORF">B0H16DRAFT_1534475</name>
</gene>
<evidence type="ECO:0000256" key="5">
    <source>
        <dbReference type="PROSITE-ProRule" id="PRU00175"/>
    </source>
</evidence>
<evidence type="ECO:0000256" key="6">
    <source>
        <dbReference type="SAM" id="MobiDB-lite"/>
    </source>
</evidence>
<organism evidence="8 9">
    <name type="scientific">Mycena metata</name>
    <dbReference type="NCBI Taxonomy" id="1033252"/>
    <lineage>
        <taxon>Eukaryota</taxon>
        <taxon>Fungi</taxon>
        <taxon>Dikarya</taxon>
        <taxon>Basidiomycota</taxon>
        <taxon>Agaricomycotina</taxon>
        <taxon>Agaricomycetes</taxon>
        <taxon>Agaricomycetidae</taxon>
        <taxon>Agaricales</taxon>
        <taxon>Marasmiineae</taxon>
        <taxon>Mycenaceae</taxon>
        <taxon>Mycena</taxon>
    </lineage>
</organism>
<dbReference type="SUPFAM" id="SSF57850">
    <property type="entry name" value="RING/U-box"/>
    <property type="match status" value="1"/>
</dbReference>
<dbReference type="InterPro" id="IPR001841">
    <property type="entry name" value="Znf_RING"/>
</dbReference>
<evidence type="ECO:0000256" key="3">
    <source>
        <dbReference type="ARBA" id="ARBA00022771"/>
    </source>
</evidence>
<protein>
    <recommendedName>
        <fullName evidence="7">RING-type domain-containing protein</fullName>
    </recommendedName>
</protein>
<dbReference type="PROSITE" id="PS00518">
    <property type="entry name" value="ZF_RING_1"/>
    <property type="match status" value="1"/>
</dbReference>
<accession>A0AAD7JAP1</accession>
<keyword evidence="4" id="KW-0862">Zinc</keyword>
<name>A0AAD7JAP1_9AGAR</name>
<dbReference type="GO" id="GO:0008270">
    <property type="term" value="F:zinc ion binding"/>
    <property type="evidence" value="ECO:0007669"/>
    <property type="project" value="UniProtKB-KW"/>
</dbReference>
<feature type="region of interest" description="Disordered" evidence="6">
    <location>
        <begin position="180"/>
        <end position="220"/>
    </location>
</feature>
<feature type="compositionally biased region" description="Acidic residues" evidence="6">
    <location>
        <begin position="180"/>
        <end position="197"/>
    </location>
</feature>
<dbReference type="PANTHER" id="PTHR24103">
    <property type="entry name" value="E3 UBIQUITIN-PROTEIN LIGASE TRIM"/>
    <property type="match status" value="1"/>
</dbReference>
<dbReference type="AlphaFoldDB" id="A0AAD7JAP1"/>